<dbReference type="GO" id="GO:0016020">
    <property type="term" value="C:membrane"/>
    <property type="evidence" value="ECO:0007669"/>
    <property type="project" value="TreeGrafter"/>
</dbReference>
<dbReference type="STRING" id="1458461.BN1012_Phect3144"/>
<feature type="transmembrane region" description="Helical" evidence="1">
    <location>
        <begin position="209"/>
        <end position="231"/>
    </location>
</feature>
<reference evidence="2 3" key="1">
    <citation type="journal article" date="2014" name="Front. Genet.">
        <title>Genome and metabolic network of "Candidatus Phaeomarinobacter ectocarpi" Ec32, a new candidate genus of Alphaproteobacteria frequently associated with brown algae.</title>
        <authorList>
            <person name="Dittami S.M."/>
            <person name="Barbeyron T."/>
            <person name="Boyen C."/>
            <person name="Cambefort J."/>
            <person name="Collet G."/>
            <person name="Delage L."/>
            <person name="Gobet A."/>
            <person name="Groisillier A."/>
            <person name="Leblanc C."/>
            <person name="Michel G."/>
            <person name="Scornet D."/>
            <person name="Siegel A."/>
            <person name="Tapia J.E."/>
            <person name="Tonon T."/>
        </authorList>
    </citation>
    <scope>NUCLEOTIDE SEQUENCE [LARGE SCALE GENOMIC DNA]</scope>
    <source>
        <strain evidence="2 3">Ec32</strain>
    </source>
</reference>
<dbReference type="PANTHER" id="PTHR32251">
    <property type="entry name" value="3-OXO-5-ALPHA-STEROID 4-DEHYDROGENASE"/>
    <property type="match status" value="1"/>
</dbReference>
<feature type="transmembrane region" description="Helical" evidence="1">
    <location>
        <begin position="104"/>
        <end position="130"/>
    </location>
</feature>
<keyword evidence="3" id="KW-1185">Reference proteome</keyword>
<dbReference type="RefSeq" id="WP_043949171.1">
    <property type="nucleotide sequence ID" value="NZ_HG966617.1"/>
</dbReference>
<name>X5MPD7_9HYPH</name>
<dbReference type="HOGENOM" id="CLU_043418_3_1_5"/>
<dbReference type="OrthoDB" id="9779233at2"/>
<keyword evidence="1" id="KW-1133">Transmembrane helix</keyword>
<dbReference type="PATRIC" id="fig|1458461.3.peg.3151"/>
<dbReference type="PROSITE" id="PS50244">
    <property type="entry name" value="S5A_REDUCTASE"/>
    <property type="match status" value="1"/>
</dbReference>
<gene>
    <name evidence="2" type="ORF">BN1012_Phect3144</name>
</gene>
<accession>X5MPD7</accession>
<organism evidence="2 3">
    <name type="scientific">Candidatus Phaeomarinibacter ectocarpi</name>
    <dbReference type="NCBI Taxonomy" id="1458461"/>
    <lineage>
        <taxon>Bacteria</taxon>
        <taxon>Pseudomonadati</taxon>
        <taxon>Pseudomonadota</taxon>
        <taxon>Alphaproteobacteria</taxon>
        <taxon>Hyphomicrobiales</taxon>
        <taxon>Parvibaculaceae</taxon>
        <taxon>Candidatus Phaeomarinibacter</taxon>
    </lineage>
</organism>
<feature type="transmembrane region" description="Helical" evidence="1">
    <location>
        <begin position="136"/>
        <end position="157"/>
    </location>
</feature>
<feature type="transmembrane region" description="Helical" evidence="1">
    <location>
        <begin position="185"/>
        <end position="203"/>
    </location>
</feature>
<protein>
    <submittedName>
        <fullName evidence="2">Uncharacterized protein</fullName>
    </submittedName>
</protein>
<keyword evidence="1" id="KW-0812">Transmembrane</keyword>
<sequence length="259" mass="28995">MTALSLIGLNLLVVGLVVLGLWLLSLRLKDVSFVDAFWPVGFGVVAWTTFLAVDVEHSRATLLLGFTSLWSLRLGVYLLSRWLSEPHEDKRYQAMRRNRPHFKWQSIYVVFGLQGALIVMVGVPVIFGIANAQAPLGWLDAMGVLFFTAGFMCESLADSQLAAFKRDKDNEGVVMDKGLWAWSRHPNYFGNTLIWWGLFLIAASDTANLWTVVGPILMTWLILKISGVSLLERGLHKSRPGYDAYVARTSAFIPLPPRK</sequence>
<dbReference type="Gene3D" id="1.20.120.1630">
    <property type="match status" value="1"/>
</dbReference>
<evidence type="ECO:0000313" key="3">
    <source>
        <dbReference type="Proteomes" id="UP000032160"/>
    </source>
</evidence>
<feature type="transmembrane region" description="Helical" evidence="1">
    <location>
        <begin position="36"/>
        <end position="55"/>
    </location>
</feature>
<feature type="transmembrane region" description="Helical" evidence="1">
    <location>
        <begin position="6"/>
        <end position="24"/>
    </location>
</feature>
<dbReference type="Proteomes" id="UP000032160">
    <property type="component" value="Chromosome I"/>
</dbReference>
<dbReference type="EMBL" id="HG966617">
    <property type="protein sequence ID" value="CDO61356.1"/>
    <property type="molecule type" value="Genomic_DNA"/>
</dbReference>
<dbReference type="InterPro" id="IPR010721">
    <property type="entry name" value="UstE-like"/>
</dbReference>
<feature type="transmembrane region" description="Helical" evidence="1">
    <location>
        <begin position="61"/>
        <end position="83"/>
    </location>
</feature>
<keyword evidence="1" id="KW-0472">Membrane</keyword>
<evidence type="ECO:0000313" key="2">
    <source>
        <dbReference type="EMBL" id="CDO61356.1"/>
    </source>
</evidence>
<dbReference type="AlphaFoldDB" id="X5MPD7"/>
<dbReference type="Pfam" id="PF06966">
    <property type="entry name" value="DUF1295"/>
    <property type="match status" value="1"/>
</dbReference>
<dbReference type="KEGG" id="pect:BN1012_Phect3144"/>
<dbReference type="PANTHER" id="PTHR32251:SF17">
    <property type="entry name" value="STEROID 5-ALPHA REDUCTASE C-TERMINAL DOMAIN-CONTAINING PROTEIN"/>
    <property type="match status" value="1"/>
</dbReference>
<proteinExistence type="predicted"/>
<evidence type="ECO:0000256" key="1">
    <source>
        <dbReference type="SAM" id="Phobius"/>
    </source>
</evidence>